<organism evidence="9 10">
    <name type="scientific">Caulifigura coniformis</name>
    <dbReference type="NCBI Taxonomy" id="2527983"/>
    <lineage>
        <taxon>Bacteria</taxon>
        <taxon>Pseudomonadati</taxon>
        <taxon>Planctomycetota</taxon>
        <taxon>Planctomycetia</taxon>
        <taxon>Planctomycetales</taxon>
        <taxon>Planctomycetaceae</taxon>
        <taxon>Caulifigura</taxon>
    </lineage>
</organism>
<feature type="domain" description="Phage shock protein PspC N-terminal" evidence="7">
    <location>
        <begin position="50"/>
        <end position="104"/>
    </location>
</feature>
<keyword evidence="5 6" id="KW-0472">Membrane</keyword>
<dbReference type="InterPro" id="IPR007168">
    <property type="entry name" value="Phageshock_PspC_N"/>
</dbReference>
<dbReference type="RefSeq" id="WP_145027789.1">
    <property type="nucleotide sequence ID" value="NZ_CP036271.1"/>
</dbReference>
<dbReference type="InParanoid" id="A0A517SA69"/>
<accession>A0A517SA69</accession>
<reference evidence="9 10" key="1">
    <citation type="submission" date="2019-02" db="EMBL/GenBank/DDBJ databases">
        <title>Deep-cultivation of Planctomycetes and their phenomic and genomic characterization uncovers novel biology.</title>
        <authorList>
            <person name="Wiegand S."/>
            <person name="Jogler M."/>
            <person name="Boedeker C."/>
            <person name="Pinto D."/>
            <person name="Vollmers J."/>
            <person name="Rivas-Marin E."/>
            <person name="Kohn T."/>
            <person name="Peeters S.H."/>
            <person name="Heuer A."/>
            <person name="Rast P."/>
            <person name="Oberbeckmann S."/>
            <person name="Bunk B."/>
            <person name="Jeske O."/>
            <person name="Meyerdierks A."/>
            <person name="Storesund J.E."/>
            <person name="Kallscheuer N."/>
            <person name="Luecker S."/>
            <person name="Lage O.M."/>
            <person name="Pohl T."/>
            <person name="Merkel B.J."/>
            <person name="Hornburger P."/>
            <person name="Mueller R.-W."/>
            <person name="Bruemmer F."/>
            <person name="Labrenz M."/>
            <person name="Spormann A.M."/>
            <person name="Op den Camp H."/>
            <person name="Overmann J."/>
            <person name="Amann R."/>
            <person name="Jetten M.S.M."/>
            <person name="Mascher T."/>
            <person name="Medema M.H."/>
            <person name="Devos D.P."/>
            <person name="Kaster A.-K."/>
            <person name="Ovreas L."/>
            <person name="Rohde M."/>
            <person name="Galperin M.Y."/>
            <person name="Jogler C."/>
        </authorList>
    </citation>
    <scope>NUCLEOTIDE SEQUENCE [LARGE SCALE GENOMIC DNA]</scope>
    <source>
        <strain evidence="9 10">Pan44</strain>
    </source>
</reference>
<keyword evidence="2" id="KW-1003">Cell membrane</keyword>
<evidence type="ECO:0000256" key="1">
    <source>
        <dbReference type="ARBA" id="ARBA00004162"/>
    </source>
</evidence>
<keyword evidence="4 6" id="KW-1133">Transmembrane helix</keyword>
<evidence type="ECO:0000313" key="10">
    <source>
        <dbReference type="Proteomes" id="UP000315700"/>
    </source>
</evidence>
<sequence length="110" mass="12053">MTLAEELERLADLHARGLLTADEFQQAKQAVLNRTAASPTVKIQRSLQYLRRSTRDPVLGGVCAGLAESTSLPAWLWRTLFVMLAISAGVGIVLYLVLWALIPPDTIPEP</sequence>
<dbReference type="InterPro" id="IPR018649">
    <property type="entry name" value="SHOCT"/>
</dbReference>
<dbReference type="Proteomes" id="UP000315700">
    <property type="component" value="Chromosome"/>
</dbReference>
<evidence type="ECO:0000259" key="7">
    <source>
        <dbReference type="Pfam" id="PF04024"/>
    </source>
</evidence>
<dbReference type="KEGG" id="ccos:Pan44_09900"/>
<evidence type="ECO:0000313" key="9">
    <source>
        <dbReference type="EMBL" id="QDT52976.1"/>
    </source>
</evidence>
<dbReference type="GO" id="GO:0005886">
    <property type="term" value="C:plasma membrane"/>
    <property type="evidence" value="ECO:0007669"/>
    <property type="project" value="UniProtKB-SubCell"/>
</dbReference>
<proteinExistence type="predicted"/>
<protein>
    <submittedName>
        <fullName evidence="9">PspC domain protein</fullName>
    </submittedName>
</protein>
<keyword evidence="10" id="KW-1185">Reference proteome</keyword>
<dbReference type="PANTHER" id="PTHR33885">
    <property type="entry name" value="PHAGE SHOCK PROTEIN C"/>
    <property type="match status" value="1"/>
</dbReference>
<dbReference type="OrthoDB" id="5772680at2"/>
<keyword evidence="3 6" id="KW-0812">Transmembrane</keyword>
<feature type="domain" description="SHOCT" evidence="8">
    <location>
        <begin position="5"/>
        <end position="32"/>
    </location>
</feature>
<evidence type="ECO:0000256" key="2">
    <source>
        <dbReference type="ARBA" id="ARBA00022475"/>
    </source>
</evidence>
<dbReference type="PANTHER" id="PTHR33885:SF3">
    <property type="entry name" value="PHAGE SHOCK PROTEIN C"/>
    <property type="match status" value="1"/>
</dbReference>
<evidence type="ECO:0000259" key="8">
    <source>
        <dbReference type="Pfam" id="PF09851"/>
    </source>
</evidence>
<feature type="transmembrane region" description="Helical" evidence="6">
    <location>
        <begin position="80"/>
        <end position="102"/>
    </location>
</feature>
<gene>
    <name evidence="9" type="ORF">Pan44_09900</name>
</gene>
<evidence type="ECO:0000256" key="5">
    <source>
        <dbReference type="ARBA" id="ARBA00023136"/>
    </source>
</evidence>
<dbReference type="Pfam" id="PF04024">
    <property type="entry name" value="PspC"/>
    <property type="match status" value="1"/>
</dbReference>
<evidence type="ECO:0000256" key="4">
    <source>
        <dbReference type="ARBA" id="ARBA00022989"/>
    </source>
</evidence>
<dbReference type="EMBL" id="CP036271">
    <property type="protein sequence ID" value="QDT52976.1"/>
    <property type="molecule type" value="Genomic_DNA"/>
</dbReference>
<comment type="subcellular location">
    <subcellularLocation>
        <location evidence="1">Cell membrane</location>
        <topology evidence="1">Single-pass membrane protein</topology>
    </subcellularLocation>
</comment>
<name>A0A517SA69_9PLAN</name>
<dbReference type="AlphaFoldDB" id="A0A517SA69"/>
<dbReference type="InterPro" id="IPR052027">
    <property type="entry name" value="PspC"/>
</dbReference>
<evidence type="ECO:0000256" key="3">
    <source>
        <dbReference type="ARBA" id="ARBA00022692"/>
    </source>
</evidence>
<dbReference type="Pfam" id="PF09851">
    <property type="entry name" value="SHOCT"/>
    <property type="match status" value="1"/>
</dbReference>
<evidence type="ECO:0000256" key="6">
    <source>
        <dbReference type="SAM" id="Phobius"/>
    </source>
</evidence>